<evidence type="ECO:0000313" key="3">
    <source>
        <dbReference type="Proteomes" id="UP000054007"/>
    </source>
</evidence>
<name>A0A0D7B2Z6_9AGAR</name>
<feature type="region of interest" description="Disordered" evidence="1">
    <location>
        <begin position="55"/>
        <end position="86"/>
    </location>
</feature>
<dbReference type="AlphaFoldDB" id="A0A0D7B2Z6"/>
<gene>
    <name evidence="2" type="ORF">CYLTODRAFT_120153</name>
</gene>
<feature type="compositionally biased region" description="Polar residues" evidence="1">
    <location>
        <begin position="59"/>
        <end position="68"/>
    </location>
</feature>
<proteinExistence type="predicted"/>
<dbReference type="Proteomes" id="UP000054007">
    <property type="component" value="Unassembled WGS sequence"/>
</dbReference>
<keyword evidence="3" id="KW-1185">Reference proteome</keyword>
<evidence type="ECO:0000313" key="2">
    <source>
        <dbReference type="EMBL" id="KIY63901.1"/>
    </source>
</evidence>
<organism evidence="2 3">
    <name type="scientific">Cylindrobasidium torrendii FP15055 ss-10</name>
    <dbReference type="NCBI Taxonomy" id="1314674"/>
    <lineage>
        <taxon>Eukaryota</taxon>
        <taxon>Fungi</taxon>
        <taxon>Dikarya</taxon>
        <taxon>Basidiomycota</taxon>
        <taxon>Agaricomycotina</taxon>
        <taxon>Agaricomycetes</taxon>
        <taxon>Agaricomycetidae</taxon>
        <taxon>Agaricales</taxon>
        <taxon>Marasmiineae</taxon>
        <taxon>Physalacriaceae</taxon>
        <taxon>Cylindrobasidium</taxon>
    </lineage>
</organism>
<feature type="compositionally biased region" description="Basic and acidic residues" evidence="1">
    <location>
        <begin position="75"/>
        <end position="86"/>
    </location>
</feature>
<dbReference type="EMBL" id="KN880665">
    <property type="protein sequence ID" value="KIY63901.1"/>
    <property type="molecule type" value="Genomic_DNA"/>
</dbReference>
<protein>
    <submittedName>
        <fullName evidence="2">Uncharacterized protein</fullName>
    </submittedName>
</protein>
<evidence type="ECO:0000256" key="1">
    <source>
        <dbReference type="SAM" id="MobiDB-lite"/>
    </source>
</evidence>
<sequence>MLSASHALSLSCSQPLMAASRLVSAQCAASHGSESESHLSLSQRSAHLISLMHWKRASSRPQQPQGSFHSGLGGRARESFHRGCRY</sequence>
<reference evidence="2 3" key="1">
    <citation type="journal article" date="2015" name="Fungal Genet. Biol.">
        <title>Evolution of novel wood decay mechanisms in Agaricales revealed by the genome sequences of Fistulina hepatica and Cylindrobasidium torrendii.</title>
        <authorList>
            <person name="Floudas D."/>
            <person name="Held B.W."/>
            <person name="Riley R."/>
            <person name="Nagy L.G."/>
            <person name="Koehler G."/>
            <person name="Ransdell A.S."/>
            <person name="Younus H."/>
            <person name="Chow J."/>
            <person name="Chiniquy J."/>
            <person name="Lipzen A."/>
            <person name="Tritt A."/>
            <person name="Sun H."/>
            <person name="Haridas S."/>
            <person name="LaButti K."/>
            <person name="Ohm R.A."/>
            <person name="Kues U."/>
            <person name="Blanchette R.A."/>
            <person name="Grigoriev I.V."/>
            <person name="Minto R.E."/>
            <person name="Hibbett D.S."/>
        </authorList>
    </citation>
    <scope>NUCLEOTIDE SEQUENCE [LARGE SCALE GENOMIC DNA]</scope>
    <source>
        <strain evidence="2 3">FP15055 ss-10</strain>
    </source>
</reference>
<accession>A0A0D7B2Z6</accession>